<comment type="function">
    <text evidence="2">Plays an essential role in initiation of the G0 program by preventing the degradation of specific nutrient-regulated mRNAs via the 5'-3' mRNA decay pathway.</text>
</comment>
<dbReference type="AlphaFoldDB" id="A0AAD4GTH7"/>
<feature type="compositionally biased region" description="Low complexity" evidence="3">
    <location>
        <begin position="104"/>
        <end position="122"/>
    </location>
</feature>
<organism evidence="4 5">
    <name type="scientific">Aspergillus nanangensis</name>
    <dbReference type="NCBI Taxonomy" id="2582783"/>
    <lineage>
        <taxon>Eukaryota</taxon>
        <taxon>Fungi</taxon>
        <taxon>Dikarya</taxon>
        <taxon>Ascomycota</taxon>
        <taxon>Pezizomycotina</taxon>
        <taxon>Eurotiomycetes</taxon>
        <taxon>Eurotiomycetidae</taxon>
        <taxon>Eurotiales</taxon>
        <taxon>Aspergillaceae</taxon>
        <taxon>Aspergillus</taxon>
        <taxon>Aspergillus subgen. Circumdati</taxon>
    </lineage>
</organism>
<dbReference type="PANTHER" id="PTHR10358:SF6">
    <property type="entry name" value="ENDOSULFINE, ISOFORM A"/>
    <property type="match status" value="1"/>
</dbReference>
<evidence type="ECO:0000313" key="4">
    <source>
        <dbReference type="EMBL" id="KAF9887443.1"/>
    </source>
</evidence>
<reference evidence="4" key="2">
    <citation type="submission" date="2020-02" db="EMBL/GenBank/DDBJ databases">
        <authorList>
            <person name="Gilchrist C.L.M."/>
            <person name="Chooi Y.-H."/>
        </authorList>
    </citation>
    <scope>NUCLEOTIDE SEQUENCE</scope>
    <source>
        <strain evidence="4">MST-FP2251</strain>
    </source>
</reference>
<accession>A0AAD4GTH7</accession>
<evidence type="ECO:0000256" key="2">
    <source>
        <dbReference type="RuleBase" id="RU363120"/>
    </source>
</evidence>
<gene>
    <name evidence="4" type="ORF">FE257_010160</name>
</gene>
<comment type="caution">
    <text evidence="4">The sequence shown here is derived from an EMBL/GenBank/DDBJ whole genome shotgun (WGS) entry which is preliminary data.</text>
</comment>
<dbReference type="Proteomes" id="UP001194746">
    <property type="component" value="Unassembled WGS sequence"/>
</dbReference>
<comment type="similarity">
    <text evidence="1 2">Belongs to the endosulfine family.</text>
</comment>
<dbReference type="GO" id="GO:0004864">
    <property type="term" value="F:protein phosphatase inhibitor activity"/>
    <property type="evidence" value="ECO:0007669"/>
    <property type="project" value="TreeGrafter"/>
</dbReference>
<dbReference type="Pfam" id="PF04667">
    <property type="entry name" value="Endosulfine"/>
    <property type="match status" value="1"/>
</dbReference>
<evidence type="ECO:0000256" key="3">
    <source>
        <dbReference type="SAM" id="MobiDB-lite"/>
    </source>
</evidence>
<reference evidence="4" key="1">
    <citation type="journal article" date="2019" name="Beilstein J. Org. Chem.">
        <title>Nanangenines: drimane sesquiterpenoids as the dominant metabolite cohort of a novel Australian fungus, Aspergillus nanangensis.</title>
        <authorList>
            <person name="Lacey H.J."/>
            <person name="Gilchrist C.L.M."/>
            <person name="Crombie A."/>
            <person name="Kalaitzis J.A."/>
            <person name="Vuong D."/>
            <person name="Rutledge P.J."/>
            <person name="Turner P."/>
            <person name="Pitt J.I."/>
            <person name="Lacey E."/>
            <person name="Chooi Y.H."/>
            <person name="Piggott A.M."/>
        </authorList>
    </citation>
    <scope>NUCLEOTIDE SEQUENCE</scope>
    <source>
        <strain evidence="4">MST-FP2251</strain>
    </source>
</reference>
<keyword evidence="5" id="KW-1185">Reference proteome</keyword>
<evidence type="ECO:0000313" key="5">
    <source>
        <dbReference type="Proteomes" id="UP001194746"/>
    </source>
</evidence>
<protein>
    <recommendedName>
        <fullName evidence="2">mRNA stability protein</fullName>
    </recommendedName>
</protein>
<dbReference type="InterPro" id="IPR006760">
    <property type="entry name" value="Endosulphine"/>
</dbReference>
<dbReference type="EMBL" id="VCAU01000061">
    <property type="protein sequence ID" value="KAF9887443.1"/>
    <property type="molecule type" value="Genomic_DNA"/>
</dbReference>
<name>A0AAD4GTH7_ASPNN</name>
<feature type="compositionally biased region" description="Polar residues" evidence="3">
    <location>
        <begin position="80"/>
        <end position="103"/>
    </location>
</feature>
<dbReference type="PANTHER" id="PTHR10358">
    <property type="entry name" value="ENDOSULFINE"/>
    <property type="match status" value="1"/>
</dbReference>
<proteinExistence type="inferred from homology"/>
<sequence length="166" mass="17708">MNPHQQNKVDTSSLSPDEQRLLRLYGKMPNKKDLLQNKLKERKYFDSGDYALSKAGKASDVGVTNIGSQHPVPENIPHLTATSPGTNNSVGINNGVSATSQGQQIPGSFSSHSSSIGFQSRSPIKEASYLQRGTSVDEAEGDNTANNAKDLSVSPPPAHGGVPIRR</sequence>
<evidence type="ECO:0000256" key="1">
    <source>
        <dbReference type="ARBA" id="ARBA00010520"/>
    </source>
</evidence>
<dbReference type="GO" id="GO:0005737">
    <property type="term" value="C:cytoplasm"/>
    <property type="evidence" value="ECO:0007669"/>
    <property type="project" value="TreeGrafter"/>
</dbReference>
<feature type="region of interest" description="Disordered" evidence="3">
    <location>
        <begin position="62"/>
        <end position="166"/>
    </location>
</feature>